<evidence type="ECO:0000313" key="3">
    <source>
        <dbReference type="Proteomes" id="UP001175000"/>
    </source>
</evidence>
<reference evidence="2" key="1">
    <citation type="submission" date="2023-06" db="EMBL/GenBank/DDBJ databases">
        <title>Genome-scale phylogeny and comparative genomics of the fungal order Sordariales.</title>
        <authorList>
            <consortium name="Lawrence Berkeley National Laboratory"/>
            <person name="Hensen N."/>
            <person name="Bonometti L."/>
            <person name="Westerberg I."/>
            <person name="Brannstrom I.O."/>
            <person name="Guillou S."/>
            <person name="Cros-Aarteil S."/>
            <person name="Calhoun S."/>
            <person name="Haridas S."/>
            <person name="Kuo A."/>
            <person name="Mondo S."/>
            <person name="Pangilinan J."/>
            <person name="Riley R."/>
            <person name="Labutti K."/>
            <person name="Andreopoulos B."/>
            <person name="Lipzen A."/>
            <person name="Chen C."/>
            <person name="Yanf M."/>
            <person name="Daum C."/>
            <person name="Ng V."/>
            <person name="Clum A."/>
            <person name="Steindorff A."/>
            <person name="Ohm R."/>
            <person name="Martin F."/>
            <person name="Silar P."/>
            <person name="Natvig D."/>
            <person name="Lalanne C."/>
            <person name="Gautier V."/>
            <person name="Ament-Velasquez S.L."/>
            <person name="Kruys A."/>
            <person name="Hutchinson M.I."/>
            <person name="Powell A.J."/>
            <person name="Barry K."/>
            <person name="Miller A.N."/>
            <person name="Grigoriev I.V."/>
            <person name="Debuchy R."/>
            <person name="Gladieux P."/>
            <person name="Thoren M.H."/>
            <person name="Johannesson H."/>
        </authorList>
    </citation>
    <scope>NUCLEOTIDE SEQUENCE</scope>
    <source>
        <strain evidence="2">CBS 606.72</strain>
    </source>
</reference>
<evidence type="ECO:0000256" key="1">
    <source>
        <dbReference type="SAM" id="Coils"/>
    </source>
</evidence>
<organism evidence="2 3">
    <name type="scientific">Immersiella caudata</name>
    <dbReference type="NCBI Taxonomy" id="314043"/>
    <lineage>
        <taxon>Eukaryota</taxon>
        <taxon>Fungi</taxon>
        <taxon>Dikarya</taxon>
        <taxon>Ascomycota</taxon>
        <taxon>Pezizomycotina</taxon>
        <taxon>Sordariomycetes</taxon>
        <taxon>Sordariomycetidae</taxon>
        <taxon>Sordariales</taxon>
        <taxon>Lasiosphaeriaceae</taxon>
        <taxon>Immersiella</taxon>
    </lineage>
</organism>
<dbReference type="SUPFAM" id="SSF57997">
    <property type="entry name" value="Tropomyosin"/>
    <property type="match status" value="1"/>
</dbReference>
<name>A0AA40C6Z8_9PEZI</name>
<dbReference type="EMBL" id="JAULSU010000002">
    <property type="protein sequence ID" value="KAK0627320.1"/>
    <property type="molecule type" value="Genomic_DNA"/>
</dbReference>
<dbReference type="Proteomes" id="UP001175000">
    <property type="component" value="Unassembled WGS sequence"/>
</dbReference>
<keyword evidence="1" id="KW-0175">Coiled coil</keyword>
<dbReference type="Gene3D" id="1.20.5.340">
    <property type="match status" value="1"/>
</dbReference>
<proteinExistence type="predicted"/>
<gene>
    <name evidence="2" type="ORF">B0T14DRAFT_563136</name>
</gene>
<keyword evidence="3" id="KW-1185">Reference proteome</keyword>
<accession>A0AA40C6Z8</accession>
<feature type="coiled-coil region" evidence="1">
    <location>
        <begin position="51"/>
        <end position="92"/>
    </location>
</feature>
<protein>
    <submittedName>
        <fullName evidence="2">Uncharacterized protein</fullName>
    </submittedName>
</protein>
<dbReference type="AlphaFoldDB" id="A0AA40C6Z8"/>
<evidence type="ECO:0000313" key="2">
    <source>
        <dbReference type="EMBL" id="KAK0627320.1"/>
    </source>
</evidence>
<sequence length="142" mass="16476">MSTVNKPPAKSGPAKARLYTPETMKFFEQRKIEGYDAYSKAVNLEKTIQERDAAISALQAMTKKLDDAEKRATKAEARLRAWEKEMQSNIEEAIEDSEARVTHPEGKLWTSDKNLEYLKEVLLRVEQDEVKEEPEEKKRRMM</sequence>
<comment type="caution">
    <text evidence="2">The sequence shown here is derived from an EMBL/GenBank/DDBJ whole genome shotgun (WGS) entry which is preliminary data.</text>
</comment>